<proteinExistence type="predicted"/>
<dbReference type="InterPro" id="IPR005625">
    <property type="entry name" value="PepSY-ass_TM"/>
</dbReference>
<keyword evidence="5" id="KW-1185">Reference proteome</keyword>
<accession>A0A365GY72</accession>
<sequence length="515" mass="54749">MSFEEFTMSVDTAARPSVGPPSPSDQGVRYRAVWRWHFYAGLVVAPVLLVLAITGSVYLFKSPYEEWRYRDLMAVRPAGTAQPLAAQIRAATATHPDRPMVSVIPATKPDRSTKVTLAGKESGPFAPGLSVYVNPYTGKVLGEVDESATLMRKVRTIHGELMAGKVGDRIVEASACWALILVCSGLYLWRRGPARNKLRNRKGNGPGTGADAATGADGATRTGGGTRNGRNGRPLLRRVHALTGASAGIVIVFLILSGLPWSGVWGEGLSNLSARLGSTAPDGEKYARESTPLAGDLTQDPATKVPWAGEKQPVPSSTPGGGHAGHGGHTGGAVGAIPVETALAAARAQATHCPPPECDFIVLLPKGPRGVYTVNVDSRRDPGRQRTLHVDQYSGKVLGSYGWSEYGVLAKGVEQGISLHEGRRYGLPNLLVMLGACLALITLTVTGAWMWWKRRPEGKLGAPARPADKRTSFGLIAIMVVLGVLFPLAGITMIAALLFDTLVLRRIPALNRRFG</sequence>
<dbReference type="Pfam" id="PF03929">
    <property type="entry name" value="PepSY_TM"/>
    <property type="match status" value="1"/>
</dbReference>
<feature type="transmembrane region" description="Helical" evidence="2">
    <location>
        <begin position="430"/>
        <end position="452"/>
    </location>
</feature>
<feature type="transmembrane region" description="Helical" evidence="2">
    <location>
        <begin position="473"/>
        <end position="499"/>
    </location>
</feature>
<dbReference type="PANTHER" id="PTHR34219:SF1">
    <property type="entry name" value="PEPSY DOMAIN-CONTAINING PROTEIN"/>
    <property type="match status" value="1"/>
</dbReference>
<dbReference type="EMBL" id="QLYX01000016">
    <property type="protein sequence ID" value="RAY11794.1"/>
    <property type="molecule type" value="Genomic_DNA"/>
</dbReference>
<feature type="region of interest" description="Disordered" evidence="1">
    <location>
        <begin position="279"/>
        <end position="332"/>
    </location>
</feature>
<feature type="region of interest" description="Disordered" evidence="1">
    <location>
        <begin position="1"/>
        <end position="25"/>
    </location>
</feature>
<evidence type="ECO:0000313" key="5">
    <source>
        <dbReference type="Proteomes" id="UP000251891"/>
    </source>
</evidence>
<keyword evidence="2" id="KW-0472">Membrane</keyword>
<feature type="transmembrane region" description="Helical" evidence="2">
    <location>
        <begin position="170"/>
        <end position="189"/>
    </location>
</feature>
<reference evidence="4 5" key="1">
    <citation type="submission" date="2018-06" db="EMBL/GenBank/DDBJ databases">
        <title>Actinomadura craniellae sp. nov. isolated from marine sponge Craniella sp.</title>
        <authorList>
            <person name="Li L."/>
            <person name="Xu Q.H."/>
            <person name="Lin H.W."/>
            <person name="Lu Y.H."/>
        </authorList>
    </citation>
    <scope>NUCLEOTIDE SEQUENCE [LARGE SCALE GENOMIC DNA]</scope>
    <source>
        <strain evidence="4 5">LHW63021</strain>
    </source>
</reference>
<dbReference type="Pfam" id="PF03413">
    <property type="entry name" value="PepSY"/>
    <property type="match status" value="1"/>
</dbReference>
<protein>
    <recommendedName>
        <fullName evidence="3">PepSY domain-containing protein</fullName>
    </recommendedName>
</protein>
<dbReference type="InterPro" id="IPR025711">
    <property type="entry name" value="PepSY"/>
</dbReference>
<feature type="transmembrane region" description="Helical" evidence="2">
    <location>
        <begin position="38"/>
        <end position="60"/>
    </location>
</feature>
<keyword evidence="2" id="KW-0812">Transmembrane</keyword>
<dbReference type="AlphaFoldDB" id="A0A365GY72"/>
<comment type="caution">
    <text evidence="4">The sequence shown here is derived from an EMBL/GenBank/DDBJ whole genome shotgun (WGS) entry which is preliminary data.</text>
</comment>
<name>A0A365GY72_9ACTN</name>
<dbReference type="Proteomes" id="UP000251891">
    <property type="component" value="Unassembled WGS sequence"/>
</dbReference>
<feature type="region of interest" description="Disordered" evidence="1">
    <location>
        <begin position="197"/>
        <end position="233"/>
    </location>
</feature>
<evidence type="ECO:0000259" key="3">
    <source>
        <dbReference type="Pfam" id="PF03413"/>
    </source>
</evidence>
<organism evidence="4 5">
    <name type="scientific">Actinomadura craniellae</name>
    <dbReference type="NCBI Taxonomy" id="2231787"/>
    <lineage>
        <taxon>Bacteria</taxon>
        <taxon>Bacillati</taxon>
        <taxon>Actinomycetota</taxon>
        <taxon>Actinomycetes</taxon>
        <taxon>Streptosporangiales</taxon>
        <taxon>Thermomonosporaceae</taxon>
        <taxon>Actinomadura</taxon>
    </lineage>
</organism>
<evidence type="ECO:0000256" key="1">
    <source>
        <dbReference type="SAM" id="MobiDB-lite"/>
    </source>
</evidence>
<feature type="transmembrane region" description="Helical" evidence="2">
    <location>
        <begin position="239"/>
        <end position="261"/>
    </location>
</feature>
<evidence type="ECO:0000256" key="2">
    <source>
        <dbReference type="SAM" id="Phobius"/>
    </source>
</evidence>
<feature type="compositionally biased region" description="Gly residues" evidence="1">
    <location>
        <begin position="319"/>
        <end position="332"/>
    </location>
</feature>
<gene>
    <name evidence="4" type="ORF">DPM19_27820</name>
</gene>
<keyword evidence="2" id="KW-1133">Transmembrane helix</keyword>
<feature type="domain" description="PepSY" evidence="3">
    <location>
        <begin position="336"/>
        <end position="400"/>
    </location>
</feature>
<evidence type="ECO:0000313" key="4">
    <source>
        <dbReference type="EMBL" id="RAY11794.1"/>
    </source>
</evidence>
<dbReference type="PANTHER" id="PTHR34219">
    <property type="entry name" value="IRON-REGULATED INNER MEMBRANE PROTEIN-RELATED"/>
    <property type="match status" value="1"/>
</dbReference>
<feature type="compositionally biased region" description="Low complexity" evidence="1">
    <location>
        <begin position="209"/>
        <end position="220"/>
    </location>
</feature>